<evidence type="ECO:0000256" key="4">
    <source>
        <dbReference type="ARBA" id="ARBA00022692"/>
    </source>
</evidence>
<dbReference type="InterPro" id="IPR039859">
    <property type="entry name" value="PFA4/ZDH16/20/ERF2-like"/>
</dbReference>
<dbReference type="PANTHER" id="PTHR22883">
    <property type="entry name" value="ZINC FINGER DHHC DOMAIN CONTAINING PROTEIN"/>
    <property type="match status" value="1"/>
</dbReference>
<name>A0A1Q9D4D1_SYMMI</name>
<evidence type="ECO:0000313" key="13">
    <source>
        <dbReference type="Proteomes" id="UP000186817"/>
    </source>
</evidence>
<dbReference type="GO" id="GO:0005794">
    <property type="term" value="C:Golgi apparatus"/>
    <property type="evidence" value="ECO:0007669"/>
    <property type="project" value="TreeGrafter"/>
</dbReference>
<comment type="domain">
    <text evidence="10">The DHHC domain is required for palmitoyltransferase activity.</text>
</comment>
<comment type="caution">
    <text evidence="12">The sequence shown here is derived from an EMBL/GenBank/DDBJ whole genome shotgun (WGS) entry which is preliminary data.</text>
</comment>
<evidence type="ECO:0000256" key="10">
    <source>
        <dbReference type="RuleBase" id="RU079119"/>
    </source>
</evidence>
<dbReference type="Proteomes" id="UP000186817">
    <property type="component" value="Unassembled WGS sequence"/>
</dbReference>
<evidence type="ECO:0000256" key="8">
    <source>
        <dbReference type="ARBA" id="ARBA00023288"/>
    </source>
</evidence>
<dbReference type="Gene3D" id="2.80.10.50">
    <property type="match status" value="1"/>
</dbReference>
<keyword evidence="7" id="KW-0564">Palmitate</keyword>
<dbReference type="EC" id="2.3.1.225" evidence="10"/>
<feature type="transmembrane region" description="Helical" evidence="10">
    <location>
        <begin position="204"/>
        <end position="227"/>
    </location>
</feature>
<dbReference type="GO" id="GO:0019706">
    <property type="term" value="F:protein-cysteine S-palmitoyltransferase activity"/>
    <property type="evidence" value="ECO:0007669"/>
    <property type="project" value="UniProtKB-EC"/>
</dbReference>
<keyword evidence="6 10" id="KW-0472">Membrane</keyword>
<evidence type="ECO:0000256" key="6">
    <source>
        <dbReference type="ARBA" id="ARBA00023136"/>
    </source>
</evidence>
<keyword evidence="3 10" id="KW-0808">Transferase</keyword>
<keyword evidence="5 10" id="KW-1133">Transmembrane helix</keyword>
<feature type="domain" description="Palmitoyltransferase DHHC" evidence="11">
    <location>
        <begin position="167"/>
        <end position="277"/>
    </location>
</feature>
<reference evidence="12 13" key="1">
    <citation type="submission" date="2016-02" db="EMBL/GenBank/DDBJ databases">
        <title>Genome analysis of coral dinoflagellate symbionts highlights evolutionary adaptations to a symbiotic lifestyle.</title>
        <authorList>
            <person name="Aranda M."/>
            <person name="Li Y."/>
            <person name="Liew Y.J."/>
            <person name="Baumgarten S."/>
            <person name="Simakov O."/>
            <person name="Wilson M."/>
            <person name="Piel J."/>
            <person name="Ashoor H."/>
            <person name="Bougouffa S."/>
            <person name="Bajic V.B."/>
            <person name="Ryu T."/>
            <person name="Ravasi T."/>
            <person name="Bayer T."/>
            <person name="Micklem G."/>
            <person name="Kim H."/>
            <person name="Bhak J."/>
            <person name="Lajeunesse T.C."/>
            <person name="Voolstra C.R."/>
        </authorList>
    </citation>
    <scope>NUCLEOTIDE SEQUENCE [LARGE SCALE GENOMIC DNA]</scope>
    <source>
        <strain evidence="12 13">CCMP2467</strain>
    </source>
</reference>
<dbReference type="PANTHER" id="PTHR22883:SF301">
    <property type="entry name" value="PALMITOYLTRANSFERASE ZDHHC12"/>
    <property type="match status" value="1"/>
</dbReference>
<keyword evidence="4 10" id="KW-0812">Transmembrane</keyword>
<keyword evidence="8" id="KW-0449">Lipoprotein</keyword>
<evidence type="ECO:0000313" key="12">
    <source>
        <dbReference type="EMBL" id="OLP90038.1"/>
    </source>
</evidence>
<dbReference type="PROSITE" id="PS50216">
    <property type="entry name" value="DHHC"/>
    <property type="match status" value="1"/>
</dbReference>
<dbReference type="OrthoDB" id="444798at2759"/>
<evidence type="ECO:0000256" key="9">
    <source>
        <dbReference type="ARBA" id="ARBA00023315"/>
    </source>
</evidence>
<evidence type="ECO:0000256" key="3">
    <source>
        <dbReference type="ARBA" id="ARBA00022679"/>
    </source>
</evidence>
<dbReference type="GO" id="GO:0006612">
    <property type="term" value="P:protein targeting to membrane"/>
    <property type="evidence" value="ECO:0007669"/>
    <property type="project" value="TreeGrafter"/>
</dbReference>
<evidence type="ECO:0000256" key="1">
    <source>
        <dbReference type="ARBA" id="ARBA00004127"/>
    </source>
</evidence>
<feature type="transmembrane region" description="Helical" evidence="10">
    <location>
        <begin position="91"/>
        <end position="110"/>
    </location>
</feature>
<dbReference type="Pfam" id="PF01529">
    <property type="entry name" value="DHHC"/>
    <property type="match status" value="1"/>
</dbReference>
<evidence type="ECO:0000256" key="2">
    <source>
        <dbReference type="ARBA" id="ARBA00008574"/>
    </source>
</evidence>
<evidence type="ECO:0000259" key="11">
    <source>
        <dbReference type="Pfam" id="PF01529"/>
    </source>
</evidence>
<keyword evidence="9 10" id="KW-0012">Acyltransferase</keyword>
<comment type="subcellular location">
    <subcellularLocation>
        <location evidence="1">Endomembrane system</location>
        <topology evidence="1">Multi-pass membrane protein</topology>
    </subcellularLocation>
</comment>
<sequence length="516" mass="57950">MSLPPTWNAQQQMATYGRLAAPATQSIMGANLAPTMLLAQSSPTSHGEQEPMHESEPCFDGLCLNEARESEEMTGEYVYWGYDFKPALPPALGVSVVLGAICSAIVQIPLLCRLQSWSQAEAPLIALEVGLAAVTVVLMGYCSLADPGQLKKMRNIPLDGIDLEQGDRPFRAHESWQYRRKIRRYDHYCKWVNNVIGLLNHREFVLMLVGLCLIGLFGVILDGYLALLLAKKGLWEAEIAVVLHLAFSVILLAIEVPIFQIHIGLVSRNELAQEWKNNLNYVANQTSMGDGIPVEELDDEEYNELFDEKAFVYDKSRNRWDQGCSINCWNFWCWPRWLYSRRVALDPKGSRVALSFGLPIRLYSPHRRGFLAASCSLEKKAPYMRAVRDETLDIREFCAKDIWVIEPVSHEFLKDTGIEYSITPVLLRHLGSGYYLAISEADLQEKDIIYNKDDVHGKSTKGAGTQGNECMLLPILDISAALLGFSVPSMGTYYSLVRMTSNEKPGMPRNWASSIC</sequence>
<evidence type="ECO:0000256" key="5">
    <source>
        <dbReference type="ARBA" id="ARBA00022989"/>
    </source>
</evidence>
<organism evidence="12 13">
    <name type="scientific">Symbiodinium microadriaticum</name>
    <name type="common">Dinoflagellate</name>
    <name type="synonym">Zooxanthella microadriatica</name>
    <dbReference type="NCBI Taxonomy" id="2951"/>
    <lineage>
        <taxon>Eukaryota</taxon>
        <taxon>Sar</taxon>
        <taxon>Alveolata</taxon>
        <taxon>Dinophyceae</taxon>
        <taxon>Suessiales</taxon>
        <taxon>Symbiodiniaceae</taxon>
        <taxon>Symbiodinium</taxon>
    </lineage>
</organism>
<dbReference type="EMBL" id="LSRX01000731">
    <property type="protein sequence ID" value="OLP90038.1"/>
    <property type="molecule type" value="Genomic_DNA"/>
</dbReference>
<dbReference type="GO" id="GO:0005783">
    <property type="term" value="C:endoplasmic reticulum"/>
    <property type="evidence" value="ECO:0007669"/>
    <property type="project" value="TreeGrafter"/>
</dbReference>
<comment type="catalytic activity">
    <reaction evidence="10">
        <text>L-cysteinyl-[protein] + hexadecanoyl-CoA = S-hexadecanoyl-L-cysteinyl-[protein] + CoA</text>
        <dbReference type="Rhea" id="RHEA:36683"/>
        <dbReference type="Rhea" id="RHEA-COMP:10131"/>
        <dbReference type="Rhea" id="RHEA-COMP:11032"/>
        <dbReference type="ChEBI" id="CHEBI:29950"/>
        <dbReference type="ChEBI" id="CHEBI:57287"/>
        <dbReference type="ChEBI" id="CHEBI:57379"/>
        <dbReference type="ChEBI" id="CHEBI:74151"/>
        <dbReference type="EC" id="2.3.1.225"/>
    </reaction>
</comment>
<proteinExistence type="inferred from homology"/>
<accession>A0A1Q9D4D1</accession>
<evidence type="ECO:0000256" key="7">
    <source>
        <dbReference type="ARBA" id="ARBA00023139"/>
    </source>
</evidence>
<keyword evidence="13" id="KW-1185">Reference proteome</keyword>
<feature type="transmembrane region" description="Helical" evidence="10">
    <location>
        <begin position="122"/>
        <end position="144"/>
    </location>
</feature>
<gene>
    <name evidence="12" type="primary">Zdhhc3</name>
    <name evidence="12" type="ORF">AK812_SmicGene28460</name>
</gene>
<protein>
    <recommendedName>
        <fullName evidence="10">Palmitoyltransferase</fullName>
        <ecNumber evidence="10">2.3.1.225</ecNumber>
    </recommendedName>
</protein>
<comment type="similarity">
    <text evidence="2 10">Belongs to the DHHC palmitoyltransferase family.</text>
</comment>
<dbReference type="AlphaFoldDB" id="A0A1Q9D4D1"/>
<dbReference type="InterPro" id="IPR001594">
    <property type="entry name" value="Palmitoyltrfase_DHHC"/>
</dbReference>
<feature type="transmembrane region" description="Helical" evidence="10">
    <location>
        <begin position="239"/>
        <end position="259"/>
    </location>
</feature>